<protein>
    <submittedName>
        <fullName evidence="2">Uncharacterized protein</fullName>
    </submittedName>
</protein>
<feature type="compositionally biased region" description="Polar residues" evidence="1">
    <location>
        <begin position="455"/>
        <end position="464"/>
    </location>
</feature>
<sequence length="464" mass="51177">MSSSSRRRDPGRKQTRAVDPHVDSGEDELLQPRARHHAKKSQKQPTSIIKGDVHINGVKGNVYLVQGSRDDERPQRSSTPTRNPPRHQQSARTTKRLTTQCDPSSTSEEDATSPSGDTEPEDVAPRQPRIPMAPPVRPRKHSGKKKRDQADEGYHTSGTVSYTAQVSGKIQGKGKGKERSASPVASSSTRPRRDSKMSKETVDEEDASSSHSDADDGDEGSAEGDEETEQTAPQGEDEASASDDDFLKLPIHIGNPNNQDASPVLEQAILDTGTKVDWISQNFYDDLRDMGVRTSKLSAQELEVQYRDFNGKKFHPTGKVNLMIQTDEFKGDLKCRTMRFFVANKATFSILFGRDTIRKHGFYTRGNRDTAGEGVNLGVLEGLSEAQKAEQKRKKDEQNKRKAEKKAGRDTKNEKTAKQKENASLPSSSDVSAHLATTVPRSSKCRSPPGEPARRSTSSLEGTW</sequence>
<feature type="compositionally biased region" description="Acidic residues" evidence="1">
    <location>
        <begin position="215"/>
        <end position="241"/>
    </location>
</feature>
<dbReference type="OrthoDB" id="3552699at2759"/>
<feature type="region of interest" description="Disordered" evidence="1">
    <location>
        <begin position="1"/>
        <end position="241"/>
    </location>
</feature>
<dbReference type="AlphaFoldDB" id="A0A2J6QQG3"/>
<name>A0A2J6QQG3_9HELO</name>
<accession>A0A2J6QQG3</accession>
<keyword evidence="3" id="KW-1185">Reference proteome</keyword>
<gene>
    <name evidence="2" type="ORF">NA56DRAFT_640140</name>
</gene>
<feature type="compositionally biased region" description="Basic residues" evidence="1">
    <location>
        <begin position="137"/>
        <end position="147"/>
    </location>
</feature>
<reference evidence="2 3" key="1">
    <citation type="submission" date="2016-05" db="EMBL/GenBank/DDBJ databases">
        <title>A degradative enzymes factory behind the ericoid mycorrhizal symbiosis.</title>
        <authorList>
            <consortium name="DOE Joint Genome Institute"/>
            <person name="Martino E."/>
            <person name="Morin E."/>
            <person name="Grelet G."/>
            <person name="Kuo A."/>
            <person name="Kohler A."/>
            <person name="Daghino S."/>
            <person name="Barry K."/>
            <person name="Choi C."/>
            <person name="Cichocki N."/>
            <person name="Clum A."/>
            <person name="Copeland A."/>
            <person name="Hainaut M."/>
            <person name="Haridas S."/>
            <person name="Labutti K."/>
            <person name="Lindquist E."/>
            <person name="Lipzen A."/>
            <person name="Khouja H.-R."/>
            <person name="Murat C."/>
            <person name="Ohm R."/>
            <person name="Olson A."/>
            <person name="Spatafora J."/>
            <person name="Veneault-Fourrey C."/>
            <person name="Henrissat B."/>
            <person name="Grigoriev I."/>
            <person name="Martin F."/>
            <person name="Perotto S."/>
        </authorList>
    </citation>
    <scope>NUCLEOTIDE SEQUENCE [LARGE SCALE GENOMIC DNA]</scope>
    <source>
        <strain evidence="2 3">UAMH 7357</strain>
    </source>
</reference>
<dbReference type="Proteomes" id="UP000235672">
    <property type="component" value="Unassembled WGS sequence"/>
</dbReference>
<feature type="compositionally biased region" description="Basic and acidic residues" evidence="1">
    <location>
        <begin position="387"/>
        <end position="421"/>
    </location>
</feature>
<feature type="compositionally biased region" description="Basic and acidic residues" evidence="1">
    <location>
        <begin position="191"/>
        <end position="201"/>
    </location>
</feature>
<evidence type="ECO:0000313" key="3">
    <source>
        <dbReference type="Proteomes" id="UP000235672"/>
    </source>
</evidence>
<feature type="compositionally biased region" description="Basic and acidic residues" evidence="1">
    <location>
        <begin position="1"/>
        <end position="24"/>
    </location>
</feature>
<feature type="region of interest" description="Disordered" evidence="1">
    <location>
        <begin position="386"/>
        <end position="464"/>
    </location>
</feature>
<dbReference type="EMBL" id="KZ613464">
    <property type="protein sequence ID" value="PMD28511.1"/>
    <property type="molecule type" value="Genomic_DNA"/>
</dbReference>
<feature type="compositionally biased region" description="Polar residues" evidence="1">
    <location>
        <begin position="156"/>
        <end position="168"/>
    </location>
</feature>
<feature type="compositionally biased region" description="Polar residues" evidence="1">
    <location>
        <begin position="422"/>
        <end position="431"/>
    </location>
</feature>
<feature type="compositionally biased region" description="Basic residues" evidence="1">
    <location>
        <begin position="33"/>
        <end position="42"/>
    </location>
</feature>
<feature type="compositionally biased region" description="Polar residues" evidence="1">
    <location>
        <begin position="76"/>
        <end position="116"/>
    </location>
</feature>
<evidence type="ECO:0000313" key="2">
    <source>
        <dbReference type="EMBL" id="PMD28511.1"/>
    </source>
</evidence>
<evidence type="ECO:0000256" key="1">
    <source>
        <dbReference type="SAM" id="MobiDB-lite"/>
    </source>
</evidence>
<organism evidence="2 3">
    <name type="scientific">Hyaloscypha hepaticicola</name>
    <dbReference type="NCBI Taxonomy" id="2082293"/>
    <lineage>
        <taxon>Eukaryota</taxon>
        <taxon>Fungi</taxon>
        <taxon>Dikarya</taxon>
        <taxon>Ascomycota</taxon>
        <taxon>Pezizomycotina</taxon>
        <taxon>Leotiomycetes</taxon>
        <taxon>Helotiales</taxon>
        <taxon>Hyaloscyphaceae</taxon>
        <taxon>Hyaloscypha</taxon>
    </lineage>
</organism>
<proteinExistence type="predicted"/>